<dbReference type="GO" id="GO:0009535">
    <property type="term" value="C:chloroplast thylakoid membrane"/>
    <property type="evidence" value="ECO:0007669"/>
    <property type="project" value="UniProtKB-SubCell"/>
</dbReference>
<evidence type="ECO:0000256" key="11">
    <source>
        <dbReference type="ARBA" id="ARBA00023136"/>
    </source>
</evidence>
<evidence type="ECO:0000256" key="10">
    <source>
        <dbReference type="ARBA" id="ARBA00023078"/>
    </source>
</evidence>
<dbReference type="AlphaFoldDB" id="A0A9R0SG73"/>
<dbReference type="Pfam" id="PF05479">
    <property type="entry name" value="PsaN"/>
    <property type="match status" value="1"/>
</dbReference>
<name>A0A9R0SG73_TRITD</name>
<evidence type="ECO:0000256" key="9">
    <source>
        <dbReference type="ARBA" id="ARBA00022836"/>
    </source>
</evidence>
<dbReference type="Pfam" id="PF02485">
    <property type="entry name" value="Branch"/>
    <property type="match status" value="1"/>
</dbReference>
<protein>
    <submittedName>
        <fullName evidence="13">Uncharacterized protein</fullName>
    </submittedName>
</protein>
<evidence type="ECO:0000256" key="2">
    <source>
        <dbReference type="ARBA" id="ARBA00004622"/>
    </source>
</evidence>
<evidence type="ECO:0000313" key="14">
    <source>
        <dbReference type="Proteomes" id="UP000324705"/>
    </source>
</evidence>
<reference evidence="13 14" key="1">
    <citation type="submission" date="2017-09" db="EMBL/GenBank/DDBJ databases">
        <authorList>
            <consortium name="International Durum Wheat Genome Sequencing Consortium (IDWGSC)"/>
            <person name="Milanesi L."/>
        </authorList>
    </citation>
    <scope>NUCLEOTIDE SEQUENCE [LARGE SCALE GENOMIC DNA]</scope>
    <source>
        <strain evidence="14">cv. Svevo</strain>
    </source>
</reference>
<evidence type="ECO:0000256" key="4">
    <source>
        <dbReference type="ARBA" id="ARBA00022528"/>
    </source>
</evidence>
<evidence type="ECO:0000256" key="1">
    <source>
        <dbReference type="ARBA" id="ARBA00004606"/>
    </source>
</evidence>
<keyword evidence="14" id="KW-1185">Reference proteome</keyword>
<keyword evidence="11" id="KW-0472">Membrane</keyword>
<keyword evidence="8" id="KW-0808">Transferase</keyword>
<dbReference type="EMBL" id="LT934117">
    <property type="protein sequence ID" value="VAH94705.1"/>
    <property type="molecule type" value="Genomic_DNA"/>
</dbReference>
<dbReference type="Gramene" id="TRITD4Av1G186340.2">
    <property type="protein sequence ID" value="TRITD4Av1G186340.2"/>
    <property type="gene ID" value="TRITD4Av1G186340"/>
</dbReference>
<dbReference type="PANTHER" id="PTHR31042">
    <property type="entry name" value="CORE-2/I-BRANCHING BETA-1,6-N-ACETYLGLUCOSAMINYLTRANSFERASE FAMILY PROTEIN-RELATED"/>
    <property type="match status" value="1"/>
</dbReference>
<keyword evidence="12" id="KW-0325">Glycoprotein</keyword>
<comment type="subcellular location">
    <subcellularLocation>
        <location evidence="1">Membrane</location>
        <topology evidence="1">Single-pass type II membrane protein</topology>
    </subcellularLocation>
    <subcellularLocation>
        <location evidence="2">Plastid</location>
        <location evidence="2">Chloroplast thylakoid membrane</location>
        <topology evidence="2">Peripheral membrane protein</topology>
        <orientation evidence="2">Lumenal side</orientation>
    </subcellularLocation>
</comment>
<keyword evidence="10" id="KW-0793">Thylakoid</keyword>
<keyword evidence="5" id="KW-0602">Photosynthesis</keyword>
<evidence type="ECO:0000256" key="5">
    <source>
        <dbReference type="ARBA" id="ARBA00022531"/>
    </source>
</evidence>
<gene>
    <name evidence="13" type="ORF">TRITD_4Av1G186340</name>
</gene>
<evidence type="ECO:0000256" key="12">
    <source>
        <dbReference type="ARBA" id="ARBA00023180"/>
    </source>
</evidence>
<dbReference type="GO" id="GO:0016757">
    <property type="term" value="F:glycosyltransferase activity"/>
    <property type="evidence" value="ECO:0007669"/>
    <property type="project" value="UniProtKB-KW"/>
</dbReference>
<dbReference type="InterPro" id="IPR003406">
    <property type="entry name" value="Glyco_trans_14"/>
</dbReference>
<organism evidence="13 14">
    <name type="scientific">Triticum turgidum subsp. durum</name>
    <name type="common">Durum wheat</name>
    <name type="synonym">Triticum durum</name>
    <dbReference type="NCBI Taxonomy" id="4567"/>
    <lineage>
        <taxon>Eukaryota</taxon>
        <taxon>Viridiplantae</taxon>
        <taxon>Streptophyta</taxon>
        <taxon>Embryophyta</taxon>
        <taxon>Tracheophyta</taxon>
        <taxon>Spermatophyta</taxon>
        <taxon>Magnoliopsida</taxon>
        <taxon>Liliopsida</taxon>
        <taxon>Poales</taxon>
        <taxon>Poaceae</taxon>
        <taxon>BOP clade</taxon>
        <taxon>Pooideae</taxon>
        <taxon>Triticodae</taxon>
        <taxon>Triticeae</taxon>
        <taxon>Triticinae</taxon>
        <taxon>Triticum</taxon>
    </lineage>
</organism>
<evidence type="ECO:0000256" key="3">
    <source>
        <dbReference type="ARBA" id="ARBA00010661"/>
    </source>
</evidence>
<dbReference type="GO" id="GO:0015979">
    <property type="term" value="P:photosynthesis"/>
    <property type="evidence" value="ECO:0007669"/>
    <property type="project" value="UniProtKB-KW"/>
</dbReference>
<keyword evidence="7" id="KW-0328">Glycosyltransferase</keyword>
<evidence type="ECO:0000256" key="8">
    <source>
        <dbReference type="ARBA" id="ARBA00022679"/>
    </source>
</evidence>
<dbReference type="GO" id="GO:0009522">
    <property type="term" value="C:photosystem I"/>
    <property type="evidence" value="ECO:0007669"/>
    <property type="project" value="UniProtKB-KW"/>
</dbReference>
<accession>A0A9R0SG73</accession>
<dbReference type="InterPro" id="IPR044174">
    <property type="entry name" value="BC10-like"/>
</dbReference>
<dbReference type="Proteomes" id="UP000324705">
    <property type="component" value="Chromosome 4A"/>
</dbReference>
<sequence length="436" mass="51350">MFLTRGPLPLAPLWERFFRGHEGRYSVYVHALPSYRANFTKDSVFYHRQIPSKVAEWGQMTMCDAERRLLANALLDISNEWFVLVSESCIPIFDFNTTYDYFQNSSQSFVMVFDDPGPYGRGRYNYNMTPEVEIEQWRKGSQWFEVDRDLAIEIIRDTRYYPKFKEFCRPHCYVEMYYQTLCWKNVEIKARKIIQTCGPKIKIKCRYQESKNVNGSKLMDTIRRPVAAASSLHHSAAKHLAILAHRNVVNRRYLLTLLASAAAIPEAGESRKALLQDYVKKSKENKEKNDKERRDAVYKRNYKDYFGFMEGPVREKPAEELTESEKGILAWLDKNKGMELTEGASSLYWHPPQPYPRLANLERRYCKITGSACIWVDYVKRSKENKEKNDKERLDDFYKRNYKDCFGFMEGSVREKPVEELTESEKGILAWLDKNK</sequence>
<dbReference type="InterPro" id="IPR008796">
    <property type="entry name" value="PSAN"/>
</dbReference>
<evidence type="ECO:0000256" key="7">
    <source>
        <dbReference type="ARBA" id="ARBA00022676"/>
    </source>
</evidence>
<keyword evidence="9" id="KW-0603">Photosystem I</keyword>
<dbReference type="PANTHER" id="PTHR31042:SF8">
    <property type="entry name" value="CORE-2_I-BRANCHING BETA-1,6-N-ACETYLGLUCOSAMINYLTRANSFERASE FAMILY PROTEIN"/>
    <property type="match status" value="1"/>
</dbReference>
<keyword evidence="6" id="KW-0934">Plastid</keyword>
<comment type="similarity">
    <text evidence="3">Belongs to the psaN family.</text>
</comment>
<evidence type="ECO:0000256" key="6">
    <source>
        <dbReference type="ARBA" id="ARBA00022640"/>
    </source>
</evidence>
<keyword evidence="4" id="KW-0150">Chloroplast</keyword>
<evidence type="ECO:0000313" key="13">
    <source>
        <dbReference type="EMBL" id="VAH94705.1"/>
    </source>
</evidence>
<proteinExistence type="inferred from homology"/>